<dbReference type="EMBL" id="JACHIB010000012">
    <property type="protein sequence ID" value="MBB6084228.1"/>
    <property type="molecule type" value="Genomic_DNA"/>
</dbReference>
<evidence type="ECO:0000313" key="6">
    <source>
        <dbReference type="Proteomes" id="UP000541136"/>
    </source>
</evidence>
<feature type="domain" description="Leucine-binding protein" evidence="4">
    <location>
        <begin position="26"/>
        <end position="362"/>
    </location>
</feature>
<keyword evidence="2 3" id="KW-0732">Signal</keyword>
<feature type="signal peptide" evidence="3">
    <location>
        <begin position="1"/>
        <end position="25"/>
    </location>
</feature>
<comment type="caution">
    <text evidence="5">The sequence shown here is derived from an EMBL/GenBank/DDBJ whole genome shotgun (WGS) entry which is preliminary data.</text>
</comment>
<feature type="chain" id="PRO_5030592943" evidence="3">
    <location>
        <begin position="26"/>
        <end position="389"/>
    </location>
</feature>
<organism evidence="5 6">
    <name type="scientific">Castellaniella defragrans</name>
    <name type="common">Alcaligenes defragrans</name>
    <dbReference type="NCBI Taxonomy" id="75697"/>
    <lineage>
        <taxon>Bacteria</taxon>
        <taxon>Pseudomonadati</taxon>
        <taxon>Pseudomonadota</taxon>
        <taxon>Betaproteobacteria</taxon>
        <taxon>Burkholderiales</taxon>
        <taxon>Alcaligenaceae</taxon>
        <taxon>Castellaniella</taxon>
    </lineage>
</organism>
<name>A0A7W9WP49_CASDE</name>
<dbReference type="SUPFAM" id="SSF53822">
    <property type="entry name" value="Periplasmic binding protein-like I"/>
    <property type="match status" value="1"/>
</dbReference>
<gene>
    <name evidence="5" type="ORF">HNR28_002273</name>
</gene>
<dbReference type="PANTHER" id="PTHR30483">
    <property type="entry name" value="LEUCINE-SPECIFIC-BINDING PROTEIN"/>
    <property type="match status" value="1"/>
</dbReference>
<evidence type="ECO:0000313" key="5">
    <source>
        <dbReference type="EMBL" id="MBB6084228.1"/>
    </source>
</evidence>
<dbReference type="Gene3D" id="3.40.50.2300">
    <property type="match status" value="2"/>
</dbReference>
<dbReference type="Proteomes" id="UP000541136">
    <property type="component" value="Unassembled WGS sequence"/>
</dbReference>
<dbReference type="Pfam" id="PF13458">
    <property type="entry name" value="Peripla_BP_6"/>
    <property type="match status" value="1"/>
</dbReference>
<evidence type="ECO:0000256" key="3">
    <source>
        <dbReference type="SAM" id="SignalP"/>
    </source>
</evidence>
<dbReference type="RefSeq" id="WP_151024080.1">
    <property type="nucleotide sequence ID" value="NZ_JACHIB010000012.1"/>
</dbReference>
<sequence length="389" mass="41715">MAFRTTLLTTAMALSLGLAAGSAQAEVKIGFLATLSGSGAALGQDMVDGFNLALEQNGGKLGGQDIVFLKEDDQLKPDVGVQAVQKFIEKDKVDLVAGVTFSNVMMAIAKPMADADVTFVGSNAGPAPLAGGQCNPGFFFASWQNDGQAEVMGQFATDQKYKDVYMITPNYQSGRDQVKGFTRFYKGRVSGEVYTQLGQQDYSAELLALQAANPAAVWVFLPGGMGVNFVKQYKQFGLMGKIPLLTVSTVDGSTLPALGEAALGAYAGTFWGPDFKNPTSEAFVAAFEKKYKRIPSQYAAQSYDSALLIDSALKKTGGKVADKKAFRDALRAADYASLRGAYKFNVNGFPIEDFYAFQVAKDDQGRVSLKTIGKPLSNHADAYFEKCKY</sequence>
<reference evidence="5 6" key="1">
    <citation type="submission" date="2020-08" db="EMBL/GenBank/DDBJ databases">
        <title>Genomic Encyclopedia of Type Strains, Phase IV (KMG-IV): sequencing the most valuable type-strain genomes for metagenomic binning, comparative biology and taxonomic classification.</title>
        <authorList>
            <person name="Goeker M."/>
        </authorList>
    </citation>
    <scope>NUCLEOTIDE SEQUENCE [LARGE SCALE GENOMIC DNA]</scope>
    <source>
        <strain evidence="5 6">DSM 12141</strain>
    </source>
</reference>
<evidence type="ECO:0000259" key="4">
    <source>
        <dbReference type="Pfam" id="PF13458"/>
    </source>
</evidence>
<dbReference type="CDD" id="cd06359">
    <property type="entry name" value="PBP1_Nba-like"/>
    <property type="match status" value="1"/>
</dbReference>
<evidence type="ECO:0000256" key="1">
    <source>
        <dbReference type="ARBA" id="ARBA00010062"/>
    </source>
</evidence>
<comment type="similarity">
    <text evidence="1">Belongs to the leucine-binding protein family.</text>
</comment>
<dbReference type="InterPro" id="IPR028082">
    <property type="entry name" value="Peripla_BP_I"/>
</dbReference>
<dbReference type="InterPro" id="IPR051010">
    <property type="entry name" value="BCAA_transport"/>
</dbReference>
<accession>A0A7W9WP49</accession>
<dbReference type="AlphaFoldDB" id="A0A7W9WP49"/>
<dbReference type="InterPro" id="IPR028081">
    <property type="entry name" value="Leu-bd"/>
</dbReference>
<protein>
    <submittedName>
        <fullName evidence="5">Branched-chain amino acid transport system substrate-binding protein</fullName>
    </submittedName>
</protein>
<dbReference type="PANTHER" id="PTHR30483:SF6">
    <property type="entry name" value="PERIPLASMIC BINDING PROTEIN OF ABC TRANSPORTER FOR NATURAL AMINO ACIDS"/>
    <property type="match status" value="1"/>
</dbReference>
<evidence type="ECO:0000256" key="2">
    <source>
        <dbReference type="ARBA" id="ARBA00022729"/>
    </source>
</evidence>
<proteinExistence type="inferred from homology"/>